<reference evidence="1 2" key="1">
    <citation type="submission" date="2019-11" db="EMBL/GenBank/DDBJ databases">
        <title>Whole genome sequence of Oryza granulata.</title>
        <authorList>
            <person name="Li W."/>
        </authorList>
    </citation>
    <scope>NUCLEOTIDE SEQUENCE [LARGE SCALE GENOMIC DNA]</scope>
    <source>
        <strain evidence="2">cv. Menghai</strain>
        <tissue evidence="1">Leaf</tissue>
    </source>
</reference>
<dbReference type="EMBL" id="SPHZ02000009">
    <property type="protein sequence ID" value="KAF0899296.1"/>
    <property type="molecule type" value="Genomic_DNA"/>
</dbReference>
<sequence>YNRVDRNSTATGALRRSREHTVGELQEGCCDRETKARHWIWPPSFPKHVICKCSFTSCTWAFTPFAQVCLFMLFSSFS</sequence>
<organism evidence="1 2">
    <name type="scientific">Oryza meyeriana var. granulata</name>
    <dbReference type="NCBI Taxonomy" id="110450"/>
    <lineage>
        <taxon>Eukaryota</taxon>
        <taxon>Viridiplantae</taxon>
        <taxon>Streptophyta</taxon>
        <taxon>Embryophyta</taxon>
        <taxon>Tracheophyta</taxon>
        <taxon>Spermatophyta</taxon>
        <taxon>Magnoliopsida</taxon>
        <taxon>Liliopsida</taxon>
        <taxon>Poales</taxon>
        <taxon>Poaceae</taxon>
        <taxon>BOP clade</taxon>
        <taxon>Oryzoideae</taxon>
        <taxon>Oryzeae</taxon>
        <taxon>Oryzinae</taxon>
        <taxon>Oryza</taxon>
        <taxon>Oryza meyeriana</taxon>
    </lineage>
</organism>
<evidence type="ECO:0000313" key="1">
    <source>
        <dbReference type="EMBL" id="KAF0899296.1"/>
    </source>
</evidence>
<protein>
    <submittedName>
        <fullName evidence="1">Uncharacterized protein</fullName>
    </submittedName>
</protein>
<proteinExistence type="predicted"/>
<gene>
    <name evidence="1" type="ORF">E2562_015942</name>
</gene>
<accession>A0A6G1CGL5</accession>
<comment type="caution">
    <text evidence="1">The sequence shown here is derived from an EMBL/GenBank/DDBJ whole genome shotgun (WGS) entry which is preliminary data.</text>
</comment>
<evidence type="ECO:0000313" key="2">
    <source>
        <dbReference type="Proteomes" id="UP000479710"/>
    </source>
</evidence>
<name>A0A6G1CGL5_9ORYZ</name>
<feature type="non-terminal residue" evidence="1">
    <location>
        <position position="1"/>
    </location>
</feature>
<keyword evidence="2" id="KW-1185">Reference proteome</keyword>
<dbReference type="AlphaFoldDB" id="A0A6G1CGL5"/>
<dbReference type="Proteomes" id="UP000479710">
    <property type="component" value="Unassembled WGS sequence"/>
</dbReference>